<sequence>RHSTVWNHELIAEYLASESRGYSYGYGLDRYGSIKEEDDSKEEDDTDMEAAQSVQIKMVPDDEDKGQDMDTHGDIDSSLSLPLDTYTPLSPLSPLHTQPSLDGTQDIVLELWGGFRATSEIDEDHDVMESPQTPIISFSPSPLILS</sequence>
<dbReference type="AlphaFoldDB" id="A0A9P7FKX8"/>
<feature type="region of interest" description="Disordered" evidence="1">
    <location>
        <begin position="35"/>
        <end position="80"/>
    </location>
</feature>
<dbReference type="Proteomes" id="UP000717328">
    <property type="component" value="Unassembled WGS sequence"/>
</dbReference>
<name>A0A9P7FKX8_9AGAR</name>
<feature type="non-terminal residue" evidence="2">
    <location>
        <position position="1"/>
    </location>
</feature>
<comment type="caution">
    <text evidence="2">The sequence shown here is derived from an EMBL/GenBank/DDBJ whole genome shotgun (WGS) entry which is preliminary data.</text>
</comment>
<dbReference type="EMBL" id="JABCKI010007919">
    <property type="protein sequence ID" value="KAG5633399.1"/>
    <property type="molecule type" value="Genomic_DNA"/>
</dbReference>
<reference evidence="2" key="1">
    <citation type="submission" date="2021-02" db="EMBL/GenBank/DDBJ databases">
        <authorList>
            <person name="Nieuwenhuis M."/>
            <person name="Van De Peppel L.J.J."/>
        </authorList>
    </citation>
    <scope>NUCLEOTIDE SEQUENCE</scope>
    <source>
        <strain evidence="2">D49</strain>
    </source>
</reference>
<protein>
    <submittedName>
        <fullName evidence="2">Uncharacterized protein</fullName>
    </submittedName>
</protein>
<feature type="compositionally biased region" description="Basic and acidic residues" evidence="1">
    <location>
        <begin position="66"/>
        <end position="75"/>
    </location>
</feature>
<evidence type="ECO:0000256" key="1">
    <source>
        <dbReference type="SAM" id="MobiDB-lite"/>
    </source>
</evidence>
<feature type="region of interest" description="Disordered" evidence="1">
    <location>
        <begin position="126"/>
        <end position="146"/>
    </location>
</feature>
<feature type="compositionally biased region" description="Low complexity" evidence="1">
    <location>
        <begin position="134"/>
        <end position="146"/>
    </location>
</feature>
<keyword evidence="3" id="KW-1185">Reference proteome</keyword>
<gene>
    <name evidence="2" type="ORF">H0H81_008089</name>
</gene>
<reference evidence="2" key="2">
    <citation type="submission" date="2021-10" db="EMBL/GenBank/DDBJ databases">
        <title>Phylogenomics reveals ancestral predisposition of the termite-cultivated fungus Termitomyces towards a domesticated lifestyle.</title>
        <authorList>
            <person name="Auxier B."/>
            <person name="Grum-Grzhimaylo A."/>
            <person name="Cardenas M.E."/>
            <person name="Lodge J.D."/>
            <person name="Laessoe T."/>
            <person name="Pedersen O."/>
            <person name="Smith M.E."/>
            <person name="Kuyper T.W."/>
            <person name="Franco-Molano E.A."/>
            <person name="Baroni T.J."/>
            <person name="Aanen D.K."/>
        </authorList>
    </citation>
    <scope>NUCLEOTIDE SEQUENCE</scope>
    <source>
        <strain evidence="2">D49</strain>
    </source>
</reference>
<proteinExistence type="predicted"/>
<feature type="compositionally biased region" description="Acidic residues" evidence="1">
    <location>
        <begin position="36"/>
        <end position="48"/>
    </location>
</feature>
<accession>A0A9P7FKX8</accession>
<evidence type="ECO:0000313" key="3">
    <source>
        <dbReference type="Proteomes" id="UP000717328"/>
    </source>
</evidence>
<organism evidence="2 3">
    <name type="scientific">Sphagnurus paluster</name>
    <dbReference type="NCBI Taxonomy" id="117069"/>
    <lineage>
        <taxon>Eukaryota</taxon>
        <taxon>Fungi</taxon>
        <taxon>Dikarya</taxon>
        <taxon>Basidiomycota</taxon>
        <taxon>Agaricomycotina</taxon>
        <taxon>Agaricomycetes</taxon>
        <taxon>Agaricomycetidae</taxon>
        <taxon>Agaricales</taxon>
        <taxon>Tricholomatineae</taxon>
        <taxon>Lyophyllaceae</taxon>
        <taxon>Sphagnurus</taxon>
    </lineage>
</organism>
<evidence type="ECO:0000313" key="2">
    <source>
        <dbReference type="EMBL" id="KAG5633399.1"/>
    </source>
</evidence>